<feature type="transmembrane region" description="Helical" evidence="1">
    <location>
        <begin position="191"/>
        <end position="208"/>
    </location>
</feature>
<gene>
    <name evidence="3" type="ORF">AU467_06490</name>
</gene>
<comment type="caution">
    <text evidence="3">The sequence shown here is derived from an EMBL/GenBank/DDBJ whole genome shotgun (WGS) entry which is preliminary data.</text>
</comment>
<feature type="domain" description="VTT" evidence="2">
    <location>
        <begin position="57"/>
        <end position="175"/>
    </location>
</feature>
<protein>
    <recommendedName>
        <fullName evidence="2">VTT domain-containing protein</fullName>
    </recommendedName>
</protein>
<sequence length="210" mass="22708">MLEARTAEAMFLDACRGSPNGRWHSRMSLHSSYILDLLSAHPYAALLPLAIAEGPLVTIAGGVLVATGQLKFWSVFATVVAGDLAGDSALYALGRWGGTPMIKRWARQSAITQAAALQDLVLRKADRVLVTGKLTHAIGAPVLIAAGIVRMTFGRFLAVNFLATLPKSLVLLCIGLVFHSWYADIEQHIDYLYIILLSVGAIALYFLMSR</sequence>
<feature type="transmembrane region" description="Helical" evidence="1">
    <location>
        <begin position="157"/>
        <end position="179"/>
    </location>
</feature>
<evidence type="ECO:0000256" key="1">
    <source>
        <dbReference type="SAM" id="Phobius"/>
    </source>
</evidence>
<reference evidence="3 4" key="1">
    <citation type="submission" date="2015-12" db="EMBL/GenBank/DDBJ databases">
        <title>Draft genome sequence of Mesorhizobium sp. UFLA 01-765, a multitolerant efficient symbiont and plant-growth promoting strain isolated from Zn-mining soil using Leucaena leucocephala as a trap plant.</title>
        <authorList>
            <person name="Rangel W.M."/>
            <person name="Thijs S."/>
            <person name="Longatti S.M."/>
            <person name="Moreira F.M."/>
            <person name="Weyens N."/>
            <person name="Vangronsveld J."/>
            <person name="Van Hamme J.D."/>
            <person name="Bottos E.M."/>
            <person name="Rineau F."/>
        </authorList>
    </citation>
    <scope>NUCLEOTIDE SEQUENCE [LARGE SCALE GENOMIC DNA]</scope>
    <source>
        <strain evidence="3 4">UFLA 01-765</strain>
    </source>
</reference>
<keyword evidence="1" id="KW-0812">Transmembrane</keyword>
<dbReference type="InterPro" id="IPR051311">
    <property type="entry name" value="DedA_domain"/>
</dbReference>
<dbReference type="Proteomes" id="UP000053176">
    <property type="component" value="Unassembled WGS sequence"/>
</dbReference>
<organism evidence="3 4">
    <name type="scientific">Rhizobium loti</name>
    <name type="common">Mesorhizobium loti</name>
    <dbReference type="NCBI Taxonomy" id="381"/>
    <lineage>
        <taxon>Bacteria</taxon>
        <taxon>Pseudomonadati</taxon>
        <taxon>Pseudomonadota</taxon>
        <taxon>Alphaproteobacteria</taxon>
        <taxon>Hyphomicrobiales</taxon>
        <taxon>Phyllobacteriaceae</taxon>
        <taxon>Mesorhizobium</taxon>
    </lineage>
</organism>
<dbReference type="PANTHER" id="PTHR42709">
    <property type="entry name" value="ALKALINE PHOSPHATASE LIKE PROTEIN"/>
    <property type="match status" value="1"/>
</dbReference>
<dbReference type="InterPro" id="IPR032816">
    <property type="entry name" value="VTT_dom"/>
</dbReference>
<evidence type="ECO:0000313" key="3">
    <source>
        <dbReference type="EMBL" id="KUM24743.1"/>
    </source>
</evidence>
<keyword evidence="1" id="KW-1133">Transmembrane helix</keyword>
<dbReference type="EMBL" id="LPWA01000131">
    <property type="protein sequence ID" value="KUM24743.1"/>
    <property type="molecule type" value="Genomic_DNA"/>
</dbReference>
<keyword evidence="1" id="KW-0472">Membrane</keyword>
<proteinExistence type="predicted"/>
<name>A0A117N2Q9_RHILI</name>
<feature type="transmembrane region" description="Helical" evidence="1">
    <location>
        <begin position="72"/>
        <end position="94"/>
    </location>
</feature>
<accession>A0A117N2Q9</accession>
<dbReference type="AlphaFoldDB" id="A0A117N2Q9"/>
<evidence type="ECO:0000259" key="2">
    <source>
        <dbReference type="Pfam" id="PF09335"/>
    </source>
</evidence>
<dbReference type="Pfam" id="PF09335">
    <property type="entry name" value="VTT_dom"/>
    <property type="match status" value="1"/>
</dbReference>
<evidence type="ECO:0000313" key="4">
    <source>
        <dbReference type="Proteomes" id="UP000053176"/>
    </source>
</evidence>